<dbReference type="PANTHER" id="PTHR42904:SF6">
    <property type="entry name" value="NAD-CAPPED RNA HYDROLASE NUDT12"/>
    <property type="match status" value="1"/>
</dbReference>
<dbReference type="PROSITE" id="PS00893">
    <property type="entry name" value="NUDIX_BOX"/>
    <property type="match status" value="1"/>
</dbReference>
<dbReference type="InterPro" id="IPR020476">
    <property type="entry name" value="Nudix_hydrolase"/>
</dbReference>
<dbReference type="CDD" id="cd03429">
    <property type="entry name" value="NUDIX_NADH_pyrophosphatase_Nudt13"/>
    <property type="match status" value="1"/>
</dbReference>
<comment type="cofactor">
    <cofactor evidence="2">
        <name>Zn(2+)</name>
        <dbReference type="ChEBI" id="CHEBI:29105"/>
    </cofactor>
</comment>
<dbReference type="Gene3D" id="3.90.79.20">
    <property type="match status" value="1"/>
</dbReference>
<dbReference type="NCBIfam" id="NF001299">
    <property type="entry name" value="PRK00241.1"/>
    <property type="match status" value="1"/>
</dbReference>
<comment type="cofactor">
    <cofactor evidence="1">
        <name>Mg(2+)</name>
        <dbReference type="ChEBI" id="CHEBI:18420"/>
    </cofactor>
</comment>
<dbReference type="InterPro" id="IPR050241">
    <property type="entry name" value="NAD-cap_RNA_hydrolase_NudC"/>
</dbReference>
<sequence>MVAYGAESRPAILGTCRNVVHFSITVFCKATIWMNYSDTDWKSGWTIAGPEPRDLVLLVSGAHILKPEEGWLVSRDDPRLVGIDADAVALGSIRERAVYVTEVPEDTAGFELVNLREAILMREDVPTALVSTGFQVWQWWRDHRFCGRCGGETGFHPRERAKWCDTCHIPWYPRLAPCVIVVIRRNDRFLLAKNARVKRHFYSLIAGFVEPGESLEEAVAREVMEETGLAVTNVRYCESQPWPFPHQLMVGFFADYAGGELVLQEDELSDAGWYRPGDTPPVPPQTTIAGRLIRLMEREIAEAGGTRG</sequence>
<evidence type="ECO:0000313" key="13">
    <source>
        <dbReference type="Proteomes" id="UP000252995"/>
    </source>
</evidence>
<reference evidence="12 13" key="1">
    <citation type="submission" date="2018-06" db="EMBL/GenBank/DDBJ databases">
        <title>Freshwater and sediment microbial communities from various areas in North America, analyzing microbe dynamics in response to fracking.</title>
        <authorList>
            <person name="Lamendella R."/>
        </authorList>
    </citation>
    <scope>NUCLEOTIDE SEQUENCE [LARGE SCALE GENOMIC DNA]</scope>
    <source>
        <strain evidence="12 13">114J</strain>
    </source>
</reference>
<dbReference type="PROSITE" id="PS51462">
    <property type="entry name" value="NUDIX"/>
    <property type="match status" value="1"/>
</dbReference>
<evidence type="ECO:0000256" key="6">
    <source>
        <dbReference type="ARBA" id="ARBA00022801"/>
    </source>
</evidence>
<dbReference type="InterPro" id="IPR000086">
    <property type="entry name" value="NUDIX_hydrolase_dom"/>
</dbReference>
<evidence type="ECO:0000256" key="8">
    <source>
        <dbReference type="ARBA" id="ARBA00023027"/>
    </source>
</evidence>
<accession>A0A366GYV7</accession>
<keyword evidence="6 10" id="KW-0378">Hydrolase</keyword>
<keyword evidence="7" id="KW-0460">Magnesium</keyword>
<evidence type="ECO:0000256" key="9">
    <source>
        <dbReference type="ARBA" id="ARBA00023679"/>
    </source>
</evidence>
<dbReference type="InterPro" id="IPR049734">
    <property type="entry name" value="NudC-like_C"/>
</dbReference>
<evidence type="ECO:0000256" key="5">
    <source>
        <dbReference type="ARBA" id="ARBA00022723"/>
    </source>
</evidence>
<keyword evidence="8" id="KW-0520">NAD</keyword>
<dbReference type="GO" id="GO:0006742">
    <property type="term" value="P:NADP+ catabolic process"/>
    <property type="evidence" value="ECO:0007669"/>
    <property type="project" value="TreeGrafter"/>
</dbReference>
<dbReference type="GO" id="GO:0005829">
    <property type="term" value="C:cytosol"/>
    <property type="evidence" value="ECO:0007669"/>
    <property type="project" value="TreeGrafter"/>
</dbReference>
<dbReference type="PANTHER" id="PTHR42904">
    <property type="entry name" value="NUDIX HYDROLASE, NUDC SUBFAMILY"/>
    <property type="match status" value="1"/>
</dbReference>
<dbReference type="AlphaFoldDB" id="A0A366GYV7"/>
<evidence type="ECO:0000259" key="11">
    <source>
        <dbReference type="PROSITE" id="PS51462"/>
    </source>
</evidence>
<dbReference type="Proteomes" id="UP000252995">
    <property type="component" value="Unassembled WGS sequence"/>
</dbReference>
<name>A0A366GYV7_9GAMM</name>
<evidence type="ECO:0000256" key="1">
    <source>
        <dbReference type="ARBA" id="ARBA00001946"/>
    </source>
</evidence>
<evidence type="ECO:0000313" key="12">
    <source>
        <dbReference type="EMBL" id="RBP33895.1"/>
    </source>
</evidence>
<protein>
    <recommendedName>
        <fullName evidence="4">NAD(+) diphosphatase</fullName>
        <ecNumber evidence="4">3.6.1.22</ecNumber>
    </recommendedName>
</protein>
<dbReference type="EC" id="3.6.1.22" evidence="4"/>
<dbReference type="InterPro" id="IPR015797">
    <property type="entry name" value="NUDIX_hydrolase-like_dom_sf"/>
</dbReference>
<evidence type="ECO:0000256" key="3">
    <source>
        <dbReference type="ARBA" id="ARBA00009595"/>
    </source>
</evidence>
<comment type="caution">
    <text evidence="12">The sequence shown here is derived from an EMBL/GenBank/DDBJ whole genome shotgun (WGS) entry which is preliminary data.</text>
</comment>
<proteinExistence type="inferred from homology"/>
<comment type="catalytic activity">
    <reaction evidence="9">
        <text>a 5'-end NAD(+)-phospho-ribonucleoside in mRNA + H2O = a 5'-end phospho-adenosine-phospho-ribonucleoside in mRNA + beta-nicotinamide D-ribonucleotide + 2 H(+)</text>
        <dbReference type="Rhea" id="RHEA:60876"/>
        <dbReference type="Rhea" id="RHEA-COMP:15698"/>
        <dbReference type="Rhea" id="RHEA-COMP:15719"/>
        <dbReference type="ChEBI" id="CHEBI:14649"/>
        <dbReference type="ChEBI" id="CHEBI:15377"/>
        <dbReference type="ChEBI" id="CHEBI:15378"/>
        <dbReference type="ChEBI" id="CHEBI:144029"/>
        <dbReference type="ChEBI" id="CHEBI:144051"/>
    </reaction>
    <physiologicalReaction direction="left-to-right" evidence="9">
        <dbReference type="Rhea" id="RHEA:60877"/>
    </physiologicalReaction>
</comment>
<dbReference type="Gene3D" id="3.90.79.10">
    <property type="entry name" value="Nucleoside Triphosphate Pyrophosphohydrolase"/>
    <property type="match status" value="1"/>
</dbReference>
<dbReference type="Pfam" id="PF00293">
    <property type="entry name" value="NUDIX"/>
    <property type="match status" value="1"/>
</dbReference>
<dbReference type="GO" id="GO:0035529">
    <property type="term" value="F:NADH pyrophosphatase activity"/>
    <property type="evidence" value="ECO:0007669"/>
    <property type="project" value="TreeGrafter"/>
</dbReference>
<keyword evidence="5" id="KW-0479">Metal-binding</keyword>
<dbReference type="GO" id="GO:0019677">
    <property type="term" value="P:NAD+ catabolic process"/>
    <property type="evidence" value="ECO:0007669"/>
    <property type="project" value="TreeGrafter"/>
</dbReference>
<dbReference type="SUPFAM" id="SSF55811">
    <property type="entry name" value="Nudix"/>
    <property type="match status" value="1"/>
</dbReference>
<evidence type="ECO:0000256" key="10">
    <source>
        <dbReference type="RuleBase" id="RU003476"/>
    </source>
</evidence>
<dbReference type="STRING" id="379482.SAMN04487961_2773"/>
<evidence type="ECO:0000256" key="4">
    <source>
        <dbReference type="ARBA" id="ARBA00012381"/>
    </source>
</evidence>
<comment type="similarity">
    <text evidence="3">Belongs to the Nudix hydrolase family. NudC subfamily.</text>
</comment>
<evidence type="ECO:0000256" key="2">
    <source>
        <dbReference type="ARBA" id="ARBA00001947"/>
    </source>
</evidence>
<gene>
    <name evidence="12" type="ORF">DET50_101238</name>
</gene>
<organism evidence="12 13">
    <name type="scientific">Marinobacter pelagius</name>
    <dbReference type="NCBI Taxonomy" id="379482"/>
    <lineage>
        <taxon>Bacteria</taxon>
        <taxon>Pseudomonadati</taxon>
        <taxon>Pseudomonadota</taxon>
        <taxon>Gammaproteobacteria</taxon>
        <taxon>Pseudomonadales</taxon>
        <taxon>Marinobacteraceae</taxon>
        <taxon>Marinobacter</taxon>
    </lineage>
</organism>
<evidence type="ECO:0000256" key="7">
    <source>
        <dbReference type="ARBA" id="ARBA00022842"/>
    </source>
</evidence>
<dbReference type="GO" id="GO:0046872">
    <property type="term" value="F:metal ion binding"/>
    <property type="evidence" value="ECO:0007669"/>
    <property type="project" value="UniProtKB-KW"/>
</dbReference>
<dbReference type="EMBL" id="QNRO01000001">
    <property type="protein sequence ID" value="RBP33895.1"/>
    <property type="molecule type" value="Genomic_DNA"/>
</dbReference>
<dbReference type="InterPro" id="IPR020084">
    <property type="entry name" value="NUDIX_hydrolase_CS"/>
</dbReference>
<feature type="domain" description="Nudix hydrolase" evidence="11">
    <location>
        <begin position="173"/>
        <end position="297"/>
    </location>
</feature>
<dbReference type="PRINTS" id="PR00502">
    <property type="entry name" value="NUDIXFAMILY"/>
</dbReference>